<sequence>MNAPAANLFAVVAVSTAALHFAFLGYLIVGGFLIRRWPGTVWLHMPVVGWAVASLAFGLPCPLTDLERVARAAAGMGDISAHGFIDHYITGVWYPEEAAILVQALVFAAIVGSWIGFVVRSRTRSAASPGR</sequence>
<dbReference type="AlphaFoldDB" id="A0A178LBX3"/>
<evidence type="ECO:0000313" key="2">
    <source>
        <dbReference type="EMBL" id="OAN27534.1"/>
    </source>
</evidence>
<keyword evidence="1" id="KW-0472">Membrane</keyword>
<dbReference type="Pfam" id="PF10861">
    <property type="entry name" value="DUF2784"/>
    <property type="match status" value="1"/>
</dbReference>
<comment type="caution">
    <text evidence="2">The sequence shown here is derived from an EMBL/GenBank/DDBJ whole genome shotgun (WGS) entry which is preliminary data.</text>
</comment>
<feature type="transmembrane region" description="Helical" evidence="1">
    <location>
        <begin position="6"/>
        <end position="29"/>
    </location>
</feature>
<evidence type="ECO:0008006" key="4">
    <source>
        <dbReference type="Google" id="ProtNLM"/>
    </source>
</evidence>
<reference evidence="2 3" key="1">
    <citation type="submission" date="2016-04" db="EMBL/GenBank/DDBJ databases">
        <title>Draft Genome Sequences of Staphylococcus capitis Strain H36, S. capitis Strain H65, S. cohnii Strain H62, S. hominis Strain H69, Mycobacterium iranicum Strain H39, Plantibacter sp. Strain H53, Pseudomonas oryzihabitans Strain H72, and Microbacterium sp. Strain H83, isolated from residential settings.</title>
        <authorList>
            <person name="Lymperopoulou D."/>
            <person name="Adams R.I."/>
            <person name="Lindow S."/>
            <person name="Coil D.A."/>
            <person name="Jospin G."/>
            <person name="Eisen J.A."/>
        </authorList>
    </citation>
    <scope>NUCLEOTIDE SEQUENCE [LARGE SCALE GENOMIC DNA]</scope>
    <source>
        <strain evidence="2 3">H39</strain>
    </source>
</reference>
<gene>
    <name evidence="2" type="ORF">A4X20_11210</name>
</gene>
<evidence type="ECO:0000313" key="3">
    <source>
        <dbReference type="Proteomes" id="UP000078396"/>
    </source>
</evidence>
<dbReference type="Proteomes" id="UP000078396">
    <property type="component" value="Unassembled WGS sequence"/>
</dbReference>
<name>A0A178LBX3_MYCIR</name>
<dbReference type="EMBL" id="LWCS01000087">
    <property type="protein sequence ID" value="OAN27534.1"/>
    <property type="molecule type" value="Genomic_DNA"/>
</dbReference>
<feature type="transmembrane region" description="Helical" evidence="1">
    <location>
        <begin position="41"/>
        <end position="59"/>
    </location>
</feature>
<evidence type="ECO:0000256" key="1">
    <source>
        <dbReference type="SAM" id="Phobius"/>
    </source>
</evidence>
<organism evidence="2 3">
    <name type="scientific">Mycolicibacterium iranicum</name>
    <name type="common">Mycobacterium iranicum</name>
    <dbReference type="NCBI Taxonomy" id="912594"/>
    <lineage>
        <taxon>Bacteria</taxon>
        <taxon>Bacillati</taxon>
        <taxon>Actinomycetota</taxon>
        <taxon>Actinomycetes</taxon>
        <taxon>Mycobacteriales</taxon>
        <taxon>Mycobacteriaceae</taxon>
        <taxon>Mycolicibacterium</taxon>
    </lineage>
</organism>
<protein>
    <recommendedName>
        <fullName evidence="4">DUF2784 domain-containing protein</fullName>
    </recommendedName>
</protein>
<dbReference type="STRING" id="912594.AWC12_04710"/>
<dbReference type="OrthoDB" id="370375at2"/>
<feature type="transmembrane region" description="Helical" evidence="1">
    <location>
        <begin position="98"/>
        <end position="119"/>
    </location>
</feature>
<accession>A0A178LBX3</accession>
<keyword evidence="1" id="KW-0812">Transmembrane</keyword>
<keyword evidence="1" id="KW-1133">Transmembrane helix</keyword>
<dbReference type="InterPro" id="IPR021218">
    <property type="entry name" value="DUF2784"/>
</dbReference>
<proteinExistence type="predicted"/>
<dbReference type="RefSeq" id="WP_064285323.1">
    <property type="nucleotide sequence ID" value="NZ_LWCS01000087.1"/>
</dbReference>